<dbReference type="EMBL" id="BRXY01000080">
    <property type="protein sequence ID" value="GMH62766.1"/>
    <property type="molecule type" value="Genomic_DNA"/>
</dbReference>
<dbReference type="PANTHER" id="PTHR10869:SF246">
    <property type="entry name" value="TRANSMEMBRANE PROLYL 4-HYDROXYLASE"/>
    <property type="match status" value="1"/>
</dbReference>
<dbReference type="InterPro" id="IPR006620">
    <property type="entry name" value="Pro_4_hyd_alph"/>
</dbReference>
<dbReference type="InterPro" id="IPR045054">
    <property type="entry name" value="P4HA-like"/>
</dbReference>
<dbReference type="InterPro" id="IPR005123">
    <property type="entry name" value="Oxoglu/Fe-dep_dioxygenase_dom"/>
</dbReference>
<gene>
    <name evidence="7" type="ORF">TrST_g12868</name>
</gene>
<dbReference type="InterPro" id="IPR044862">
    <property type="entry name" value="Pro_4_hyd_alph_FE2OG_OXY"/>
</dbReference>
<organism evidence="7 8">
    <name type="scientific">Triparma strigata</name>
    <dbReference type="NCBI Taxonomy" id="1606541"/>
    <lineage>
        <taxon>Eukaryota</taxon>
        <taxon>Sar</taxon>
        <taxon>Stramenopiles</taxon>
        <taxon>Ochrophyta</taxon>
        <taxon>Bolidophyceae</taxon>
        <taxon>Parmales</taxon>
        <taxon>Triparmaceae</taxon>
        <taxon>Triparma</taxon>
    </lineage>
</organism>
<evidence type="ECO:0000256" key="5">
    <source>
        <dbReference type="ARBA" id="ARBA00023004"/>
    </source>
</evidence>
<evidence type="ECO:0000256" key="1">
    <source>
        <dbReference type="ARBA" id="ARBA00001961"/>
    </source>
</evidence>
<evidence type="ECO:0000259" key="6">
    <source>
        <dbReference type="PROSITE" id="PS51471"/>
    </source>
</evidence>
<reference evidence="8" key="1">
    <citation type="journal article" date="2023" name="Commun. Biol.">
        <title>Genome analysis of Parmales, the sister group of diatoms, reveals the evolutionary specialization of diatoms from phago-mixotrophs to photoautotrophs.</title>
        <authorList>
            <person name="Ban H."/>
            <person name="Sato S."/>
            <person name="Yoshikawa S."/>
            <person name="Yamada K."/>
            <person name="Nakamura Y."/>
            <person name="Ichinomiya M."/>
            <person name="Sato N."/>
            <person name="Blanc-Mathieu R."/>
            <person name="Endo H."/>
            <person name="Kuwata A."/>
            <person name="Ogata H."/>
        </authorList>
    </citation>
    <scope>NUCLEOTIDE SEQUENCE [LARGE SCALE GENOMIC DNA]</scope>
    <source>
        <strain evidence="8">NIES 3701</strain>
    </source>
</reference>
<dbReference type="Pfam" id="PF13640">
    <property type="entry name" value="2OG-FeII_Oxy_3"/>
    <property type="match status" value="1"/>
</dbReference>
<keyword evidence="5" id="KW-0408">Iron</keyword>
<comment type="cofactor">
    <cofactor evidence="1">
        <name>L-ascorbate</name>
        <dbReference type="ChEBI" id="CHEBI:38290"/>
    </cofactor>
</comment>
<dbReference type="GO" id="GO:0004656">
    <property type="term" value="F:procollagen-proline 4-dioxygenase activity"/>
    <property type="evidence" value="ECO:0007669"/>
    <property type="project" value="TreeGrafter"/>
</dbReference>
<keyword evidence="4" id="KW-0560">Oxidoreductase</keyword>
<dbReference type="GO" id="GO:0005783">
    <property type="term" value="C:endoplasmic reticulum"/>
    <property type="evidence" value="ECO:0007669"/>
    <property type="project" value="TreeGrafter"/>
</dbReference>
<comment type="caution">
    <text evidence="7">The sequence shown here is derived from an EMBL/GenBank/DDBJ whole genome shotgun (WGS) entry which is preliminary data.</text>
</comment>
<dbReference type="PROSITE" id="PS51471">
    <property type="entry name" value="FE2OG_OXY"/>
    <property type="match status" value="1"/>
</dbReference>
<name>A0A9W6ZZH1_9STRA</name>
<feature type="domain" description="Fe2OG dioxygenase" evidence="6">
    <location>
        <begin position="266"/>
        <end position="398"/>
    </location>
</feature>
<dbReference type="AlphaFoldDB" id="A0A9W6ZZH1"/>
<evidence type="ECO:0000313" key="7">
    <source>
        <dbReference type="EMBL" id="GMH62766.1"/>
    </source>
</evidence>
<dbReference type="OrthoDB" id="420380at2759"/>
<keyword evidence="8" id="KW-1185">Reference proteome</keyword>
<protein>
    <recommendedName>
        <fullName evidence="6">Fe2OG dioxygenase domain-containing protein</fullName>
    </recommendedName>
</protein>
<sequence>MRDIIVFIAGVASVLLLRVYIAPDLHASNIHEHENFLYDSNDPFAASLGKGLHYLCITETKTDTILQITPFINAVETDPPNPIFAAASAESLADNLSSRVGSRERRGRDYILYDGNGEKLFTETELQTESFSVVSSTLSQAGLVLLFEGGVFIWPGVKVGHQRNVSIIGSEHENGPSILTLETLTLRPLLFAVKEQFVSDEECDHIQDRSRPHMKQSGVSLMDKDKGKAATEWRTSSTYFLRTGSDEVLRTVDRRVESLTMIEKSHQEQIQVLNYGPTQKYDGHHDYFDPKMYASDKHTMDLIKSGRRNRVATVFFYLSEVKGGGETMFFRANGKAQPRNLADCSPENGHKVKPKKGKVIIFYSLDFAGKVDPYSLHGGCPVLDGEKWSGNKWIWNEPMHFSEYN</sequence>
<dbReference type="Gene3D" id="2.60.120.620">
    <property type="entry name" value="q2cbj1_9rhob like domain"/>
    <property type="match status" value="1"/>
</dbReference>
<evidence type="ECO:0000256" key="4">
    <source>
        <dbReference type="ARBA" id="ARBA00023002"/>
    </source>
</evidence>
<evidence type="ECO:0000313" key="8">
    <source>
        <dbReference type="Proteomes" id="UP001165085"/>
    </source>
</evidence>
<dbReference type="Proteomes" id="UP001165085">
    <property type="component" value="Unassembled WGS sequence"/>
</dbReference>
<dbReference type="SMART" id="SM00702">
    <property type="entry name" value="P4Hc"/>
    <property type="match status" value="1"/>
</dbReference>
<dbReference type="GO" id="GO:0031418">
    <property type="term" value="F:L-ascorbic acid binding"/>
    <property type="evidence" value="ECO:0007669"/>
    <property type="project" value="InterPro"/>
</dbReference>
<evidence type="ECO:0000256" key="3">
    <source>
        <dbReference type="ARBA" id="ARBA00022964"/>
    </source>
</evidence>
<evidence type="ECO:0000256" key="2">
    <source>
        <dbReference type="ARBA" id="ARBA00022723"/>
    </source>
</evidence>
<accession>A0A9W6ZZH1</accession>
<dbReference type="GO" id="GO:0005506">
    <property type="term" value="F:iron ion binding"/>
    <property type="evidence" value="ECO:0007669"/>
    <property type="project" value="InterPro"/>
</dbReference>
<proteinExistence type="predicted"/>
<keyword evidence="3" id="KW-0223">Dioxygenase</keyword>
<keyword evidence="2" id="KW-0479">Metal-binding</keyword>
<dbReference type="PANTHER" id="PTHR10869">
    <property type="entry name" value="PROLYL 4-HYDROXYLASE ALPHA SUBUNIT"/>
    <property type="match status" value="1"/>
</dbReference>